<dbReference type="AlphaFoldDB" id="A0A7V3YHT9"/>
<protein>
    <submittedName>
        <fullName evidence="4">Flavodoxin family protein</fullName>
    </submittedName>
</protein>
<dbReference type="Gene3D" id="3.40.50.360">
    <property type="match status" value="1"/>
</dbReference>
<keyword evidence="2" id="KW-0288">FMN</keyword>
<reference evidence="4" key="1">
    <citation type="journal article" date="2020" name="mSystems">
        <title>Genome- and Community-Level Interaction Insights into Carbon Utilization and Element Cycling Functions of Hydrothermarchaeota in Hydrothermal Sediment.</title>
        <authorList>
            <person name="Zhou Z."/>
            <person name="Liu Y."/>
            <person name="Xu W."/>
            <person name="Pan J."/>
            <person name="Luo Z.H."/>
            <person name="Li M."/>
        </authorList>
    </citation>
    <scope>NUCLEOTIDE SEQUENCE [LARGE SCALE GENOMIC DNA]</scope>
    <source>
        <strain evidence="4">SpSt-747</strain>
    </source>
</reference>
<evidence type="ECO:0000256" key="1">
    <source>
        <dbReference type="ARBA" id="ARBA00022630"/>
    </source>
</evidence>
<name>A0A7V3YHT9_9BACT</name>
<dbReference type="SUPFAM" id="SSF52218">
    <property type="entry name" value="Flavoproteins"/>
    <property type="match status" value="1"/>
</dbReference>
<dbReference type="InterPro" id="IPR029039">
    <property type="entry name" value="Flavoprotein-like_sf"/>
</dbReference>
<dbReference type="PANTHER" id="PTHR43278">
    <property type="entry name" value="NAD(P)H-DEPENDENT FMN-CONTAINING OXIDOREDUCTASE YWQN-RELATED"/>
    <property type="match status" value="1"/>
</dbReference>
<feature type="domain" description="NADPH-dependent FMN reductase-like" evidence="3">
    <location>
        <begin position="1"/>
        <end position="125"/>
    </location>
</feature>
<dbReference type="InterPro" id="IPR005025">
    <property type="entry name" value="FMN_Rdtase-like_dom"/>
</dbReference>
<dbReference type="Pfam" id="PF03358">
    <property type="entry name" value="FMN_red"/>
    <property type="match status" value="1"/>
</dbReference>
<dbReference type="InterPro" id="IPR051796">
    <property type="entry name" value="ISF_SsuE-like"/>
</dbReference>
<keyword evidence="1" id="KW-0285">Flavoprotein</keyword>
<evidence type="ECO:0000259" key="3">
    <source>
        <dbReference type="Pfam" id="PF03358"/>
    </source>
</evidence>
<proteinExistence type="predicted"/>
<dbReference type="EMBL" id="DTFV01000118">
    <property type="protein sequence ID" value="HGI31280.1"/>
    <property type="molecule type" value="Genomic_DNA"/>
</dbReference>
<accession>A0A7V3YHT9</accession>
<evidence type="ECO:0000256" key="2">
    <source>
        <dbReference type="ARBA" id="ARBA00022643"/>
    </source>
</evidence>
<gene>
    <name evidence="4" type="ORF">ENV30_08265</name>
</gene>
<evidence type="ECO:0000313" key="4">
    <source>
        <dbReference type="EMBL" id="HGI31280.1"/>
    </source>
</evidence>
<sequence length="186" mass="20935">MKILGIRGSPRRGGNSDVLLEWFLSSGFSGVEILTPSQLRIQFCRGCRYCEATGKCVIQDDMAAVVEKLLAADRVVVSTPVFFYGLPAPFKALVDRTQVLWARRYLFKEDMKPKKGFLLAVGATRGERLFEGVVLTIRYFFDAFRCSYEGGLFFRGFDAPTSIRVCHTCQEETKASGRFFLRGEDA</sequence>
<organism evidence="4">
    <name type="scientific">Candidatus Caldatribacterium californiense</name>
    <dbReference type="NCBI Taxonomy" id="1454726"/>
    <lineage>
        <taxon>Bacteria</taxon>
        <taxon>Pseudomonadati</taxon>
        <taxon>Atribacterota</taxon>
        <taxon>Atribacteria</taxon>
        <taxon>Atribacterales</taxon>
        <taxon>Candidatus Caldatribacteriaceae</taxon>
        <taxon>Candidatus Caldatribacterium</taxon>
    </lineage>
</organism>
<comment type="caution">
    <text evidence="4">The sequence shown here is derived from an EMBL/GenBank/DDBJ whole genome shotgun (WGS) entry which is preliminary data.</text>
</comment>
<dbReference type="PANTHER" id="PTHR43278:SF4">
    <property type="entry name" value="NAD(P)H-DEPENDENT FMN-CONTAINING OXIDOREDUCTASE YWQN-RELATED"/>
    <property type="match status" value="1"/>
</dbReference>
<dbReference type="GO" id="GO:0016491">
    <property type="term" value="F:oxidoreductase activity"/>
    <property type="evidence" value="ECO:0007669"/>
    <property type="project" value="InterPro"/>
</dbReference>